<evidence type="ECO:0000256" key="1">
    <source>
        <dbReference type="ARBA" id="ARBA00004236"/>
    </source>
</evidence>
<keyword evidence="5 12" id="KW-0479">Metal-binding</keyword>
<keyword evidence="8" id="KW-0249">Electron transport</keyword>
<dbReference type="PROSITE" id="PS51007">
    <property type="entry name" value="CYTC"/>
    <property type="match status" value="3"/>
</dbReference>
<evidence type="ECO:0000256" key="5">
    <source>
        <dbReference type="ARBA" id="ARBA00022723"/>
    </source>
</evidence>
<evidence type="ECO:0000256" key="11">
    <source>
        <dbReference type="PIRSR" id="PIRSR000018-50"/>
    </source>
</evidence>
<dbReference type="SUPFAM" id="SSF46626">
    <property type="entry name" value="Cytochrome c"/>
    <property type="match status" value="3"/>
</dbReference>
<evidence type="ECO:0000256" key="13">
    <source>
        <dbReference type="SAM" id="MobiDB-lite"/>
    </source>
</evidence>
<protein>
    <submittedName>
        <fullName evidence="15">Cytochrome c</fullName>
    </submittedName>
</protein>
<evidence type="ECO:0000256" key="8">
    <source>
        <dbReference type="ARBA" id="ARBA00022982"/>
    </source>
</evidence>
<evidence type="ECO:0000256" key="12">
    <source>
        <dbReference type="PIRSR" id="PIRSR000018-51"/>
    </source>
</evidence>
<keyword evidence="9 12" id="KW-0408">Iron</keyword>
<name>A0A7Y7YHB6_9PSED</name>
<keyword evidence="2" id="KW-0813">Transport</keyword>
<dbReference type="Proteomes" id="UP000520592">
    <property type="component" value="Unassembled WGS sequence"/>
</dbReference>
<keyword evidence="3" id="KW-1003">Cell membrane</keyword>
<gene>
    <name evidence="15" type="ORF">HX876_28620</name>
</gene>
<evidence type="ECO:0000256" key="2">
    <source>
        <dbReference type="ARBA" id="ARBA00022448"/>
    </source>
</evidence>
<dbReference type="AlphaFoldDB" id="A0A7Y7YHB6"/>
<evidence type="ECO:0000313" key="16">
    <source>
        <dbReference type="Proteomes" id="UP000520592"/>
    </source>
</evidence>
<dbReference type="Pfam" id="PF00034">
    <property type="entry name" value="Cytochrom_C"/>
    <property type="match status" value="2"/>
</dbReference>
<dbReference type="RefSeq" id="WP_177056405.1">
    <property type="nucleotide sequence ID" value="NZ_JACAPB010000024.1"/>
</dbReference>
<evidence type="ECO:0000259" key="14">
    <source>
        <dbReference type="PROSITE" id="PS51007"/>
    </source>
</evidence>
<feature type="domain" description="Cytochrome c" evidence="14">
    <location>
        <begin position="42"/>
        <end position="145"/>
    </location>
</feature>
<dbReference type="InterPro" id="IPR008168">
    <property type="entry name" value="Cyt_C_IC"/>
</dbReference>
<feature type="binding site" description="covalent" evidence="11">
    <location>
        <position position="59"/>
    </location>
    <ligand>
        <name>heme c</name>
        <dbReference type="ChEBI" id="CHEBI:61717"/>
        <label>1</label>
    </ligand>
</feature>
<dbReference type="EMBL" id="JACAQD010000041">
    <property type="protein sequence ID" value="NWC36342.1"/>
    <property type="molecule type" value="Genomic_DNA"/>
</dbReference>
<dbReference type="InterPro" id="IPR051459">
    <property type="entry name" value="Cytochrome_c-type_DH"/>
</dbReference>
<dbReference type="PANTHER" id="PTHR35008">
    <property type="entry name" value="BLL4482 PROTEIN-RELATED"/>
    <property type="match status" value="1"/>
</dbReference>
<feature type="binding site" description="axial binding residue" evidence="12">
    <location>
        <position position="60"/>
    </location>
    <ligand>
        <name>heme c</name>
        <dbReference type="ChEBI" id="CHEBI:61717"/>
        <label>1</label>
    </ligand>
    <ligandPart>
        <name>Fe</name>
        <dbReference type="ChEBI" id="CHEBI:18248"/>
    </ligandPart>
</feature>
<dbReference type="InterPro" id="IPR009056">
    <property type="entry name" value="Cyt_c-like_dom"/>
</dbReference>
<feature type="binding site" description="covalent" evidence="11">
    <location>
        <position position="206"/>
    </location>
    <ligand>
        <name>heme c</name>
        <dbReference type="ChEBI" id="CHEBI:61717"/>
        <label>2</label>
    </ligand>
</feature>
<comment type="caution">
    <text evidence="15">The sequence shown here is derived from an EMBL/GenBank/DDBJ whole genome shotgun (WGS) entry which is preliminary data.</text>
</comment>
<proteinExistence type="predicted"/>
<feature type="region of interest" description="Disordered" evidence="13">
    <location>
        <begin position="434"/>
        <end position="453"/>
    </location>
</feature>
<feature type="domain" description="Cytochrome c" evidence="14">
    <location>
        <begin position="191"/>
        <end position="306"/>
    </location>
</feature>
<feature type="binding site" description="axial binding residue" evidence="12">
    <location>
        <position position="210"/>
    </location>
    <ligand>
        <name>heme c</name>
        <dbReference type="ChEBI" id="CHEBI:61717"/>
        <label>2</label>
    </ligand>
    <ligandPart>
        <name>Fe</name>
        <dbReference type="ChEBI" id="CHEBI:18248"/>
    </ligandPart>
</feature>
<keyword evidence="6" id="KW-0732">Signal</keyword>
<feature type="binding site" description="covalent" evidence="11">
    <location>
        <position position="209"/>
    </location>
    <ligand>
        <name>heme c</name>
        <dbReference type="ChEBI" id="CHEBI:61717"/>
        <label>2</label>
    </ligand>
</feature>
<dbReference type="Gene3D" id="1.10.760.10">
    <property type="entry name" value="Cytochrome c-like domain"/>
    <property type="match status" value="3"/>
</dbReference>
<organism evidence="15 16">
    <name type="scientific">Pseudomonas gingeri</name>
    <dbReference type="NCBI Taxonomy" id="117681"/>
    <lineage>
        <taxon>Bacteria</taxon>
        <taxon>Pseudomonadati</taxon>
        <taxon>Pseudomonadota</taxon>
        <taxon>Gammaproteobacteria</taxon>
        <taxon>Pseudomonadales</taxon>
        <taxon>Pseudomonadaceae</taxon>
        <taxon>Pseudomonas</taxon>
    </lineage>
</organism>
<dbReference type="GO" id="GO:0016614">
    <property type="term" value="F:oxidoreductase activity, acting on CH-OH group of donors"/>
    <property type="evidence" value="ECO:0007669"/>
    <property type="project" value="InterPro"/>
</dbReference>
<evidence type="ECO:0000256" key="10">
    <source>
        <dbReference type="ARBA" id="ARBA00023136"/>
    </source>
</evidence>
<evidence type="ECO:0000256" key="6">
    <source>
        <dbReference type="ARBA" id="ARBA00022729"/>
    </source>
</evidence>
<keyword evidence="10" id="KW-0472">Membrane</keyword>
<dbReference type="GO" id="GO:0009055">
    <property type="term" value="F:electron transfer activity"/>
    <property type="evidence" value="ECO:0007669"/>
    <property type="project" value="InterPro"/>
</dbReference>
<feature type="binding site" description="covalent" evidence="11">
    <location>
        <position position="345"/>
    </location>
    <ligand>
        <name>heme c</name>
        <dbReference type="ChEBI" id="CHEBI:61717"/>
        <label>3</label>
    </ligand>
</feature>
<evidence type="ECO:0000256" key="7">
    <source>
        <dbReference type="ARBA" id="ARBA00022737"/>
    </source>
</evidence>
<sequence length="453" mass="47892">MKRFLLSLVGLAVAVLVVLLMFAFWPTHTRALQMAPEAGQAALIEKGRYLADAGDCTACHTARGGQPFAGGLPIASPIGTLYSSNITPDKTTGIGGYSLEDFDRAVRHGIAADGSSLYPAMPYPAYAKVNDDDLQALYAYFMHGVTPVNAGNRANAVPWPLSMRWPLAIWRKVFAPDPHAVAFKADGYKDAEVARGAYLVQGLGHCGSCHTPRAVTLQEKALDESSPVYLSGGPVIDGWLAVNLRGNPADGLGRWSLDDIVATLRSARSETHAVLGGAMGDVVVHSTQNLNDGDLHAMAAYLKTLSAGERQVSGFSADPATAKALAAGLEGSRGAELYIDNCAVCHRTNGQGDARVFPKIAGNSSVLSEDPVSMIRLVLAGSKLPATATAPSELGMPGFAWRLSDEEVAQLLSFIRTSWGNQAPTVSATQVKQLRDTLPKSSPDVSRTDIARP</sequence>
<dbReference type="PIRSF" id="PIRSF000018">
    <property type="entry name" value="Mb_ADH_cyt_c"/>
    <property type="match status" value="1"/>
</dbReference>
<evidence type="ECO:0000313" key="15">
    <source>
        <dbReference type="EMBL" id="NWC36342.1"/>
    </source>
</evidence>
<dbReference type="InterPro" id="IPR014353">
    <property type="entry name" value="Membr-bd_ADH_cyt_c"/>
</dbReference>
<feature type="binding site" description="covalent" evidence="11">
    <location>
        <position position="56"/>
    </location>
    <ligand>
        <name>heme c</name>
        <dbReference type="ChEBI" id="CHEBI:61717"/>
        <label>1</label>
    </ligand>
</feature>
<comment type="cofactor">
    <cofactor evidence="11">
        <name>heme c</name>
        <dbReference type="ChEBI" id="CHEBI:61717"/>
    </cofactor>
    <text evidence="11">Binds 3 heme c groups covalently per subunit.</text>
</comment>
<accession>A0A7Y7YHB6</accession>
<reference evidence="15 16" key="1">
    <citation type="submission" date="2020-04" db="EMBL/GenBank/DDBJ databases">
        <title>Molecular characterization of pseudomonads from Agaricus bisporus reveal novel blotch 2 pathogens in Western Europe.</title>
        <authorList>
            <person name="Taparia T."/>
            <person name="Krijger M."/>
            <person name="Haynes E."/>
            <person name="Elpinstone J.G."/>
            <person name="Noble R."/>
            <person name="Van Der Wolf J."/>
        </authorList>
    </citation>
    <scope>NUCLEOTIDE SEQUENCE [LARGE SCALE GENOMIC DNA]</scope>
    <source>
        <strain evidence="15 16">IPO3737</strain>
    </source>
</reference>
<feature type="domain" description="Cytochrome c" evidence="14">
    <location>
        <begin position="329"/>
        <end position="419"/>
    </location>
</feature>
<feature type="binding site" description="axial binding residue" evidence="12">
    <location>
        <position position="346"/>
    </location>
    <ligand>
        <name>heme c</name>
        <dbReference type="ChEBI" id="CHEBI:61717"/>
        <label>3</label>
    </ligand>
    <ligandPart>
        <name>Fe</name>
        <dbReference type="ChEBI" id="CHEBI:18248"/>
    </ligandPart>
</feature>
<evidence type="ECO:0000256" key="9">
    <source>
        <dbReference type="ARBA" id="ARBA00023004"/>
    </source>
</evidence>
<dbReference type="PRINTS" id="PR00605">
    <property type="entry name" value="CYTCHROMECIC"/>
</dbReference>
<evidence type="ECO:0000256" key="4">
    <source>
        <dbReference type="ARBA" id="ARBA00022617"/>
    </source>
</evidence>
<dbReference type="InterPro" id="IPR036909">
    <property type="entry name" value="Cyt_c-like_dom_sf"/>
</dbReference>
<keyword evidence="4 11" id="KW-0349">Heme</keyword>
<dbReference type="PANTHER" id="PTHR35008:SF8">
    <property type="entry name" value="ALCOHOL DEHYDROGENASE CYTOCHROME C SUBUNIT"/>
    <property type="match status" value="1"/>
</dbReference>
<feature type="binding site" description="covalent" evidence="11">
    <location>
        <position position="342"/>
    </location>
    <ligand>
        <name>heme c</name>
        <dbReference type="ChEBI" id="CHEBI:61717"/>
        <label>3</label>
    </ligand>
</feature>
<evidence type="ECO:0000256" key="3">
    <source>
        <dbReference type="ARBA" id="ARBA00022475"/>
    </source>
</evidence>
<dbReference type="GO" id="GO:0005506">
    <property type="term" value="F:iron ion binding"/>
    <property type="evidence" value="ECO:0007669"/>
    <property type="project" value="InterPro"/>
</dbReference>
<comment type="subcellular location">
    <subcellularLocation>
        <location evidence="1">Cell membrane</location>
    </subcellularLocation>
</comment>
<dbReference type="GO" id="GO:0005886">
    <property type="term" value="C:plasma membrane"/>
    <property type="evidence" value="ECO:0007669"/>
    <property type="project" value="UniProtKB-SubCell"/>
</dbReference>
<keyword evidence="7" id="KW-0677">Repeat</keyword>
<dbReference type="GO" id="GO:0020037">
    <property type="term" value="F:heme binding"/>
    <property type="evidence" value="ECO:0007669"/>
    <property type="project" value="InterPro"/>
</dbReference>